<protein>
    <submittedName>
        <fullName evidence="3">Uncharacterized protein</fullName>
    </submittedName>
</protein>
<dbReference type="AlphaFoldDB" id="A0A8J3IIZ1"/>
<dbReference type="EMBL" id="BNJK01000001">
    <property type="protein sequence ID" value="GHO96374.1"/>
    <property type="molecule type" value="Genomic_DNA"/>
</dbReference>
<feature type="transmembrane region" description="Helical" evidence="2">
    <location>
        <begin position="245"/>
        <end position="267"/>
    </location>
</feature>
<sequence length="282" mass="31831">MPTIQCPICQYRDVGPATTCANCGASLTLYRSNIEQNRAEDERLSSDTDKQQAIVPPKSSGGRSKHLPVVVPDHPEHGNNNLPVQRSQMSPTPYQNAGYGGQEQIFPTIPIKETKIFRLPEEFPRSIWLPRRRPDVTGIIIHVQSAQEFPDYPNLLRALVDLVTEFIWLVPNQPVHKEGERILVTTVRVRLQSGEKRDVRIQGNLRGANLSLGDMISFWCWKYRGSLMVRTGYNHTSKAIITTNAIAMFIPAIILLLILIAFLAAFFSWNHILPAIPGFFHK</sequence>
<keyword evidence="2" id="KW-0472">Membrane</keyword>
<evidence type="ECO:0000256" key="2">
    <source>
        <dbReference type="SAM" id="Phobius"/>
    </source>
</evidence>
<keyword evidence="4" id="KW-1185">Reference proteome</keyword>
<evidence type="ECO:0000313" key="3">
    <source>
        <dbReference type="EMBL" id="GHO96374.1"/>
    </source>
</evidence>
<evidence type="ECO:0000313" key="4">
    <source>
        <dbReference type="Proteomes" id="UP000597444"/>
    </source>
</evidence>
<accession>A0A8J3IIZ1</accession>
<feature type="region of interest" description="Disordered" evidence="1">
    <location>
        <begin position="39"/>
        <end position="65"/>
    </location>
</feature>
<dbReference type="RefSeq" id="WP_220207007.1">
    <property type="nucleotide sequence ID" value="NZ_BNJK01000001.1"/>
</dbReference>
<feature type="compositionally biased region" description="Basic and acidic residues" evidence="1">
    <location>
        <begin position="39"/>
        <end position="50"/>
    </location>
</feature>
<reference evidence="3" key="1">
    <citation type="submission" date="2020-10" db="EMBL/GenBank/DDBJ databases">
        <title>Taxonomic study of unclassified bacteria belonging to the class Ktedonobacteria.</title>
        <authorList>
            <person name="Yabe S."/>
            <person name="Wang C.M."/>
            <person name="Zheng Y."/>
            <person name="Sakai Y."/>
            <person name="Cavaletti L."/>
            <person name="Monciardini P."/>
            <person name="Donadio S."/>
        </authorList>
    </citation>
    <scope>NUCLEOTIDE SEQUENCE</scope>
    <source>
        <strain evidence="3">ID150040</strain>
    </source>
</reference>
<proteinExistence type="predicted"/>
<keyword evidence="2" id="KW-1133">Transmembrane helix</keyword>
<dbReference type="Proteomes" id="UP000597444">
    <property type="component" value="Unassembled WGS sequence"/>
</dbReference>
<comment type="caution">
    <text evidence="3">The sequence shown here is derived from an EMBL/GenBank/DDBJ whole genome shotgun (WGS) entry which is preliminary data.</text>
</comment>
<evidence type="ECO:0000256" key="1">
    <source>
        <dbReference type="SAM" id="MobiDB-lite"/>
    </source>
</evidence>
<organism evidence="3 4">
    <name type="scientific">Reticulibacter mediterranei</name>
    <dbReference type="NCBI Taxonomy" id="2778369"/>
    <lineage>
        <taxon>Bacteria</taxon>
        <taxon>Bacillati</taxon>
        <taxon>Chloroflexota</taxon>
        <taxon>Ktedonobacteria</taxon>
        <taxon>Ktedonobacterales</taxon>
        <taxon>Reticulibacteraceae</taxon>
        <taxon>Reticulibacter</taxon>
    </lineage>
</organism>
<keyword evidence="2" id="KW-0812">Transmembrane</keyword>
<gene>
    <name evidence="3" type="ORF">KSF_064220</name>
</gene>
<name>A0A8J3IIZ1_9CHLR</name>